<protein>
    <submittedName>
        <fullName evidence="1">Uncharacterized protein</fullName>
    </submittedName>
</protein>
<sequence length="149" mass="16253">MATLQFEDDCDIMKVDICEFDSSWKWQANELRAIGAVAVFYSQIPLVTQIPAGSLPPKFGKVCKVPVLSPRHERGCHPFAQVNNEYQFSSILVGTRFGESTMKLSSMLTDGQVGRFKDKSAAAMSTFGDMLPVQAAGILSSLTAARSDL</sequence>
<keyword evidence="2" id="KW-1185">Reference proteome</keyword>
<dbReference type="EMBL" id="JACGCM010000098">
    <property type="protein sequence ID" value="KAF6176444.1"/>
    <property type="molecule type" value="Genomic_DNA"/>
</dbReference>
<dbReference type="OrthoDB" id="46189at2759"/>
<name>A0A7J7PBC7_9MAGN</name>
<proteinExistence type="predicted"/>
<comment type="caution">
    <text evidence="1">The sequence shown here is derived from an EMBL/GenBank/DDBJ whole genome shotgun (WGS) entry which is preliminary data.</text>
</comment>
<evidence type="ECO:0000313" key="1">
    <source>
        <dbReference type="EMBL" id="KAF6176444.1"/>
    </source>
</evidence>
<dbReference type="AlphaFoldDB" id="A0A7J7PBC7"/>
<dbReference type="Proteomes" id="UP000541444">
    <property type="component" value="Unassembled WGS sequence"/>
</dbReference>
<evidence type="ECO:0000313" key="2">
    <source>
        <dbReference type="Proteomes" id="UP000541444"/>
    </source>
</evidence>
<organism evidence="1 2">
    <name type="scientific">Kingdonia uniflora</name>
    <dbReference type="NCBI Taxonomy" id="39325"/>
    <lineage>
        <taxon>Eukaryota</taxon>
        <taxon>Viridiplantae</taxon>
        <taxon>Streptophyta</taxon>
        <taxon>Embryophyta</taxon>
        <taxon>Tracheophyta</taxon>
        <taxon>Spermatophyta</taxon>
        <taxon>Magnoliopsida</taxon>
        <taxon>Ranunculales</taxon>
        <taxon>Circaeasteraceae</taxon>
        <taxon>Kingdonia</taxon>
    </lineage>
</organism>
<accession>A0A7J7PBC7</accession>
<gene>
    <name evidence="1" type="ORF">GIB67_010081</name>
</gene>
<reference evidence="1 2" key="1">
    <citation type="journal article" date="2020" name="IScience">
        <title>Genome Sequencing of the Endangered Kingdonia uniflora (Circaeasteraceae, Ranunculales) Reveals Potential Mechanisms of Evolutionary Specialization.</title>
        <authorList>
            <person name="Sun Y."/>
            <person name="Deng T."/>
            <person name="Zhang A."/>
            <person name="Moore M.J."/>
            <person name="Landis J.B."/>
            <person name="Lin N."/>
            <person name="Zhang H."/>
            <person name="Zhang X."/>
            <person name="Huang J."/>
            <person name="Zhang X."/>
            <person name="Sun H."/>
            <person name="Wang H."/>
        </authorList>
    </citation>
    <scope>NUCLEOTIDE SEQUENCE [LARGE SCALE GENOMIC DNA]</scope>
    <source>
        <strain evidence="1">TB1705</strain>
        <tissue evidence="1">Leaf</tissue>
    </source>
</reference>